<evidence type="ECO:0000313" key="4">
    <source>
        <dbReference type="Proteomes" id="UP000509742"/>
    </source>
</evidence>
<accession>A0A6J4CZK8</accession>
<evidence type="ECO:0000313" key="3">
    <source>
        <dbReference type="Proteomes" id="UP000317935"/>
    </source>
</evidence>
<dbReference type="Proteomes" id="UP000509742">
    <property type="component" value="Chromosome"/>
</dbReference>
<dbReference type="EMBL" id="AP023036">
    <property type="protein sequence ID" value="BCD45439.1"/>
    <property type="molecule type" value="Genomic_DNA"/>
</dbReference>
<gene>
    <name evidence="1" type="ORF">NHP190020_04780</name>
    <name evidence="2" type="ORF">SNTW_08370</name>
</gene>
<organism evidence="2 3">
    <name type="scientific">Helicobacter suis</name>
    <dbReference type="NCBI Taxonomy" id="104628"/>
    <lineage>
        <taxon>Bacteria</taxon>
        <taxon>Pseudomonadati</taxon>
        <taxon>Campylobacterota</taxon>
        <taxon>Epsilonproteobacteria</taxon>
        <taxon>Campylobacterales</taxon>
        <taxon>Helicobacteraceae</taxon>
        <taxon>Helicobacter</taxon>
    </lineage>
</organism>
<reference evidence="1 4" key="2">
    <citation type="submission" date="2020-04" db="EMBL/GenBank/DDBJ databases">
        <title>Genomic analysis of gastric non-Helicobacter pylori Helicobacters isolated in Japan.</title>
        <authorList>
            <person name="Suzuki M."/>
            <person name="Rimbara E."/>
        </authorList>
    </citation>
    <scope>NUCLEOTIDE SEQUENCE [LARGE SCALE GENOMIC DNA]</scope>
    <source>
        <strain evidence="1 4">NHP19-0020</strain>
    </source>
</reference>
<evidence type="ECO:0000313" key="1">
    <source>
        <dbReference type="EMBL" id="BCD45439.1"/>
    </source>
</evidence>
<dbReference type="Proteomes" id="UP000317935">
    <property type="component" value="Chromosome"/>
</dbReference>
<proteinExistence type="predicted"/>
<reference evidence="2 3" key="1">
    <citation type="submission" date="2019-06" db="EMBL/GenBank/DDBJ databases">
        <title>Complete genome sequence of Helicobacter suis SNTW101c.</title>
        <authorList>
            <person name="Rimbara E."/>
            <person name="Suzuki M."/>
            <person name="Matsui H."/>
            <person name="Nakamura M."/>
            <person name="Mori S."/>
            <person name="Shibayama K."/>
        </authorList>
    </citation>
    <scope>NUCLEOTIDE SEQUENCE [LARGE SCALE GENOMIC DNA]</scope>
    <source>
        <strain evidence="2 3">SNTW101c</strain>
    </source>
</reference>
<dbReference type="EMBL" id="AP019774">
    <property type="protein sequence ID" value="BCD70192.1"/>
    <property type="molecule type" value="Genomic_DNA"/>
</dbReference>
<protein>
    <submittedName>
        <fullName evidence="2">Uncharacterized protein</fullName>
    </submittedName>
</protein>
<name>A0A6J4CZK8_9HELI</name>
<keyword evidence="4" id="KW-1185">Reference proteome</keyword>
<sequence>MIYIQEGAPITVNGFQDREMIELDFIATGMGADITLTIEGLNELKTILEVGGTGSSKLCPKTGIWVRLHSLGVGMWTKGGHSR</sequence>
<evidence type="ECO:0000313" key="2">
    <source>
        <dbReference type="EMBL" id="BCD70192.1"/>
    </source>
</evidence>
<dbReference type="AlphaFoldDB" id="A0A6J4CZK8"/>